<feature type="domain" description="BHLH" evidence="5">
    <location>
        <begin position="53"/>
        <end position="105"/>
    </location>
</feature>
<dbReference type="GO" id="GO:0046983">
    <property type="term" value="F:protein dimerization activity"/>
    <property type="evidence" value="ECO:0007669"/>
    <property type="project" value="InterPro"/>
</dbReference>
<dbReference type="CDD" id="cd19724">
    <property type="entry name" value="bHLH_TS_ASCL3_like"/>
    <property type="match status" value="1"/>
</dbReference>
<evidence type="ECO:0000313" key="6">
    <source>
        <dbReference type="EnsemblMetazoa" id="XP_020911354.1"/>
    </source>
</evidence>
<dbReference type="RefSeq" id="XP_020911354.1">
    <property type="nucleotide sequence ID" value="XM_021055695.2"/>
</dbReference>
<dbReference type="InterPro" id="IPR011598">
    <property type="entry name" value="bHLH_dom"/>
</dbReference>
<dbReference type="KEGG" id="epa:110249116"/>
<dbReference type="SMART" id="SM00353">
    <property type="entry name" value="HLH"/>
    <property type="match status" value="1"/>
</dbReference>
<dbReference type="Gene3D" id="4.10.280.10">
    <property type="entry name" value="Helix-loop-helix DNA-binding domain"/>
    <property type="match status" value="1"/>
</dbReference>
<dbReference type="GO" id="GO:0005634">
    <property type="term" value="C:nucleus"/>
    <property type="evidence" value="ECO:0007669"/>
    <property type="project" value="UniProtKB-ARBA"/>
</dbReference>
<dbReference type="FunFam" id="4.10.280.10:FF:000038">
    <property type="entry name" value="achaete-scute homolog 3"/>
    <property type="match status" value="1"/>
</dbReference>
<evidence type="ECO:0000259" key="5">
    <source>
        <dbReference type="PROSITE" id="PS50888"/>
    </source>
</evidence>
<keyword evidence="7" id="KW-1185">Reference proteome</keyword>
<accession>A0A913XWE1</accession>
<dbReference type="GeneID" id="110249116"/>
<dbReference type="EnsemblMetazoa" id="XM_021055695.2">
    <property type="protein sequence ID" value="XP_020911354.1"/>
    <property type="gene ID" value="LOC110249116"/>
</dbReference>
<dbReference type="SUPFAM" id="SSF47459">
    <property type="entry name" value="HLH, helix-loop-helix DNA-binding domain"/>
    <property type="match status" value="1"/>
</dbReference>
<reference evidence="6" key="1">
    <citation type="submission" date="2022-11" db="UniProtKB">
        <authorList>
            <consortium name="EnsemblMetazoa"/>
        </authorList>
    </citation>
    <scope>IDENTIFICATION</scope>
</reference>
<name>A0A913XWE1_EXADI</name>
<keyword evidence="4" id="KW-0539">Nucleus</keyword>
<dbReference type="OrthoDB" id="5976910at2759"/>
<dbReference type="InterPro" id="IPR050283">
    <property type="entry name" value="E-box_TF_Regulators"/>
</dbReference>
<organism evidence="6 7">
    <name type="scientific">Exaiptasia diaphana</name>
    <name type="common">Tropical sea anemone</name>
    <name type="synonym">Aiptasia pulchella</name>
    <dbReference type="NCBI Taxonomy" id="2652724"/>
    <lineage>
        <taxon>Eukaryota</taxon>
        <taxon>Metazoa</taxon>
        <taxon>Cnidaria</taxon>
        <taxon>Anthozoa</taxon>
        <taxon>Hexacorallia</taxon>
        <taxon>Actiniaria</taxon>
        <taxon>Aiptasiidae</taxon>
        <taxon>Exaiptasia</taxon>
    </lineage>
</organism>
<evidence type="ECO:0000256" key="1">
    <source>
        <dbReference type="ARBA" id="ARBA00023015"/>
    </source>
</evidence>
<dbReference type="GO" id="GO:0048513">
    <property type="term" value="P:animal organ development"/>
    <property type="evidence" value="ECO:0007669"/>
    <property type="project" value="UniProtKB-ARBA"/>
</dbReference>
<dbReference type="GO" id="GO:0000977">
    <property type="term" value="F:RNA polymerase II transcription regulatory region sequence-specific DNA binding"/>
    <property type="evidence" value="ECO:0007669"/>
    <property type="project" value="UniProtKB-ARBA"/>
</dbReference>
<evidence type="ECO:0000313" key="7">
    <source>
        <dbReference type="Proteomes" id="UP000887567"/>
    </source>
</evidence>
<keyword evidence="3" id="KW-0804">Transcription</keyword>
<dbReference type="GO" id="GO:0000122">
    <property type="term" value="P:negative regulation of transcription by RNA polymerase II"/>
    <property type="evidence" value="ECO:0007669"/>
    <property type="project" value="UniProtKB-ARBA"/>
</dbReference>
<dbReference type="InterPro" id="IPR036638">
    <property type="entry name" value="HLH_DNA-bd_sf"/>
</dbReference>
<dbReference type="PANTHER" id="PTHR23349:SF108">
    <property type="entry name" value="BHLH DOMAIN-CONTAINING PROTEIN"/>
    <property type="match status" value="1"/>
</dbReference>
<dbReference type="Pfam" id="PF00010">
    <property type="entry name" value="HLH"/>
    <property type="match status" value="1"/>
</dbReference>
<evidence type="ECO:0000256" key="2">
    <source>
        <dbReference type="ARBA" id="ARBA00023125"/>
    </source>
</evidence>
<dbReference type="PROSITE" id="PS50888">
    <property type="entry name" value="BHLH"/>
    <property type="match status" value="1"/>
</dbReference>
<evidence type="ECO:0000256" key="3">
    <source>
        <dbReference type="ARBA" id="ARBA00023163"/>
    </source>
</evidence>
<protein>
    <recommendedName>
        <fullName evidence="5">BHLH domain-containing protein</fullName>
    </recommendedName>
</protein>
<keyword evidence="1" id="KW-0805">Transcription regulation</keyword>
<dbReference type="GO" id="GO:0060429">
    <property type="term" value="P:epithelium development"/>
    <property type="evidence" value="ECO:0007669"/>
    <property type="project" value="UniProtKB-ARBA"/>
</dbReference>
<proteinExistence type="predicted"/>
<dbReference type="PANTHER" id="PTHR23349">
    <property type="entry name" value="BASIC HELIX-LOOP-HELIX TRANSCRIPTION FACTOR, TWIST"/>
    <property type="match status" value="1"/>
</dbReference>
<evidence type="ECO:0000256" key="4">
    <source>
        <dbReference type="ARBA" id="ARBA00023242"/>
    </source>
</evidence>
<sequence>MEFQDYAFSMPTCYQLGIPSDNTPLTQYQPYHYGPQVTMPIPHPLYDYNLEPAFIRKRNERERIRVRHVNEGYARLREHLPEEPTDKRMSKVETLRAAIRYIKHLESLLENETPKIDEQQQQNSS</sequence>
<dbReference type="GO" id="GO:0005667">
    <property type="term" value="C:transcription regulator complex"/>
    <property type="evidence" value="ECO:0007669"/>
    <property type="project" value="UniProtKB-ARBA"/>
</dbReference>
<dbReference type="GO" id="GO:0000981">
    <property type="term" value="F:DNA-binding transcription factor activity, RNA polymerase II-specific"/>
    <property type="evidence" value="ECO:0007669"/>
    <property type="project" value="TreeGrafter"/>
</dbReference>
<dbReference type="OMA" id="MMEEPHS"/>
<dbReference type="Proteomes" id="UP000887567">
    <property type="component" value="Unplaced"/>
</dbReference>
<keyword evidence="2" id="KW-0238">DNA-binding</keyword>
<dbReference type="AlphaFoldDB" id="A0A913XWE1"/>